<evidence type="ECO:0000313" key="5">
    <source>
        <dbReference type="EMBL" id="AEO32512.1"/>
    </source>
</evidence>
<dbReference type="AlphaFoldDB" id="G3MG94"/>
<dbReference type="PANTHER" id="PTHR12480:SF6">
    <property type="entry name" value="2-OXOGLUTARATE AND IRON-DEPENDENT OXYGENASE JMJD4"/>
    <property type="match status" value="1"/>
</dbReference>
<name>G3MG94_AMBMU</name>
<dbReference type="GO" id="GO:0045905">
    <property type="term" value="P:positive regulation of translational termination"/>
    <property type="evidence" value="ECO:0007669"/>
    <property type="project" value="TreeGrafter"/>
</dbReference>
<dbReference type="InterPro" id="IPR050910">
    <property type="entry name" value="JMJD6_ArgDemeth/LysHydrox"/>
</dbReference>
<evidence type="ECO:0000256" key="2">
    <source>
        <dbReference type="ARBA" id="ARBA00047762"/>
    </source>
</evidence>
<evidence type="ECO:0000256" key="1">
    <source>
        <dbReference type="ARBA" id="ARBA00038068"/>
    </source>
</evidence>
<dbReference type="GO" id="GO:0005634">
    <property type="term" value="C:nucleus"/>
    <property type="evidence" value="ECO:0007669"/>
    <property type="project" value="TreeGrafter"/>
</dbReference>
<reference evidence="5" key="1">
    <citation type="journal article" date="2011" name="PLoS ONE">
        <title>A deep insight into the sialotranscriptome of the gulf coast tick, Amblyomma maculatum.</title>
        <authorList>
            <person name="Karim S."/>
            <person name="Singh P."/>
            <person name="Ribeiro J.M."/>
        </authorList>
    </citation>
    <scope>NUCLEOTIDE SEQUENCE</scope>
    <source>
        <tissue evidence="5">Salivary gland</tissue>
    </source>
</reference>
<evidence type="ECO:0000256" key="3">
    <source>
        <dbReference type="ARBA" id="ARBA00082904"/>
    </source>
</evidence>
<dbReference type="GO" id="GO:0016706">
    <property type="term" value="F:2-oxoglutarate-dependent dioxygenase activity"/>
    <property type="evidence" value="ECO:0007669"/>
    <property type="project" value="TreeGrafter"/>
</dbReference>
<dbReference type="PANTHER" id="PTHR12480">
    <property type="entry name" value="ARGININE DEMETHYLASE AND LYSYL-HYDROXYLASE JMJD"/>
    <property type="match status" value="1"/>
</dbReference>
<dbReference type="Gene3D" id="2.60.120.650">
    <property type="entry name" value="Cupin"/>
    <property type="match status" value="1"/>
</dbReference>
<comment type="similarity">
    <text evidence="1">Belongs to the JMJD6 family.</text>
</comment>
<dbReference type="PROSITE" id="PS51184">
    <property type="entry name" value="JMJC"/>
    <property type="match status" value="1"/>
</dbReference>
<accession>G3MG94</accession>
<evidence type="ECO:0000259" key="4">
    <source>
        <dbReference type="PROSITE" id="PS51184"/>
    </source>
</evidence>
<organism evidence="5">
    <name type="scientific">Amblyomma maculatum</name>
    <name type="common">Gulf Coast tick</name>
    <dbReference type="NCBI Taxonomy" id="34609"/>
    <lineage>
        <taxon>Eukaryota</taxon>
        <taxon>Metazoa</taxon>
        <taxon>Ecdysozoa</taxon>
        <taxon>Arthropoda</taxon>
        <taxon>Chelicerata</taxon>
        <taxon>Arachnida</taxon>
        <taxon>Acari</taxon>
        <taxon>Parasitiformes</taxon>
        <taxon>Ixodida</taxon>
        <taxon>Ixodoidea</taxon>
        <taxon>Ixodidae</taxon>
        <taxon>Amblyomminae</taxon>
        <taxon>Amblyomma</taxon>
    </lineage>
</organism>
<dbReference type="GO" id="GO:0005737">
    <property type="term" value="C:cytoplasm"/>
    <property type="evidence" value="ECO:0007669"/>
    <property type="project" value="TreeGrafter"/>
</dbReference>
<dbReference type="GO" id="GO:0043565">
    <property type="term" value="F:sequence-specific DNA binding"/>
    <property type="evidence" value="ECO:0007669"/>
    <property type="project" value="TreeGrafter"/>
</dbReference>
<feature type="non-terminal residue" evidence="5">
    <location>
        <position position="439"/>
    </location>
</feature>
<proteinExistence type="evidence at transcript level"/>
<dbReference type="Pfam" id="PF02373">
    <property type="entry name" value="JmjC"/>
    <property type="match status" value="1"/>
</dbReference>
<dbReference type="SMART" id="SM00558">
    <property type="entry name" value="JmjC"/>
    <property type="match status" value="1"/>
</dbReference>
<comment type="catalytic activity">
    <reaction evidence="2">
        <text>L-lysyl-[protein] + 2-oxoglutarate + O2 = 4-hydroxy-L-lysyl-[protein] + succinate + CO2</text>
        <dbReference type="Rhea" id="RHEA:57156"/>
        <dbReference type="Rhea" id="RHEA-COMP:9752"/>
        <dbReference type="Rhea" id="RHEA-COMP:15084"/>
        <dbReference type="ChEBI" id="CHEBI:15379"/>
        <dbReference type="ChEBI" id="CHEBI:16526"/>
        <dbReference type="ChEBI" id="CHEBI:16810"/>
        <dbReference type="ChEBI" id="CHEBI:29969"/>
        <dbReference type="ChEBI" id="CHEBI:30031"/>
        <dbReference type="ChEBI" id="CHEBI:141495"/>
    </reaction>
</comment>
<dbReference type="EMBL" id="JO840895">
    <property type="protein sequence ID" value="AEO32512.1"/>
    <property type="molecule type" value="mRNA"/>
</dbReference>
<protein>
    <recommendedName>
        <fullName evidence="3">Jumonji domain-containing protein 4</fullName>
    </recommendedName>
</protein>
<feature type="domain" description="JmjC" evidence="4">
    <location>
        <begin position="147"/>
        <end position="314"/>
    </location>
</feature>
<sequence>MSSYTEELVASVDRLQLMFDSLHTYPLDSHENVCKVDYLGADVSYDEFFMRYALANKPCILSSHHTSDWKSRHEWVDSTGRPNLEFLKSAFGASTVPVSDCSVRRYDSPSCCDMVFSEYVNYWQTLVESGHDYAAKPCLYLKDWHFTRDFPTYGAYTTPIYFTSDWLNEFWDSRTDIMDDFRFVYMGPKGSWTPLHTDVFKSFSWSANICGKKLWYLFPPRKGQATRRKRNSLPYDIDSLYKQSVQDAAMIPNLPEPGHNPLYLTVIQNPGEIIFVPSHWYHQVHNLDDTISINHNFFNACNVRTVMMNLMAALIDVQEEISAFGDTEGFHEHCQVMLRAHFGMNMADFCKMLEAVLVHRVDMFEVPAEQRGVAYFSRKALVSDIAAAISCYTEMLKLPRPILETASISADLMGRLREKLETLGGLDQKFEMHCLWLYL</sequence>
<dbReference type="SUPFAM" id="SSF51197">
    <property type="entry name" value="Clavaminate synthase-like"/>
    <property type="match status" value="1"/>
</dbReference>
<dbReference type="InterPro" id="IPR003347">
    <property type="entry name" value="JmjC_dom"/>
</dbReference>